<dbReference type="Pfam" id="PF07963">
    <property type="entry name" value="N_methyl"/>
    <property type="match status" value="1"/>
</dbReference>
<sequence length="145" mass="16661">MFRPIKQHGFTLMETMVGLAVISIIISIGILAVEQTVFQLNKERIIYELRTDLLKAQHHAVYTGKEVNVRFSPDGSYEIRTSSGQLTRKHHPNVTFQRLTLGLHEVVFLPNGNIRKFGQLRMEIEDEVYRIVFMIGGGRFYVEAV</sequence>
<evidence type="ECO:0000313" key="4">
    <source>
        <dbReference type="EMBL" id="MFC4738100.1"/>
    </source>
</evidence>
<evidence type="ECO:0000313" key="5">
    <source>
        <dbReference type="Proteomes" id="UP001595896"/>
    </source>
</evidence>
<dbReference type="SUPFAM" id="SSF54523">
    <property type="entry name" value="Pili subunits"/>
    <property type="match status" value="1"/>
</dbReference>
<gene>
    <name evidence="4" type="primary">comGD</name>
    <name evidence="4" type="ORF">ACFO4L_16115</name>
</gene>
<comment type="subcellular location">
    <subcellularLocation>
        <location evidence="1">Cell surface</location>
    </subcellularLocation>
</comment>
<dbReference type="InterPro" id="IPR016785">
    <property type="entry name" value="ComGD"/>
</dbReference>
<protein>
    <submittedName>
        <fullName evidence="4">Competence type IV pilus minor pilin ComGD</fullName>
    </submittedName>
</protein>
<keyword evidence="3" id="KW-1133">Transmembrane helix</keyword>
<dbReference type="NCBIfam" id="NF040982">
    <property type="entry name" value="ComGD"/>
    <property type="match status" value="1"/>
</dbReference>
<keyword evidence="5" id="KW-1185">Reference proteome</keyword>
<keyword evidence="3" id="KW-0812">Transmembrane</keyword>
<dbReference type="InterPro" id="IPR012902">
    <property type="entry name" value="N_methyl_site"/>
</dbReference>
<evidence type="ECO:0000256" key="3">
    <source>
        <dbReference type="SAM" id="Phobius"/>
    </source>
</evidence>
<reference evidence="5" key="1">
    <citation type="journal article" date="2019" name="Int. J. Syst. Evol. Microbiol.">
        <title>The Global Catalogue of Microorganisms (GCM) 10K type strain sequencing project: providing services to taxonomists for standard genome sequencing and annotation.</title>
        <authorList>
            <consortium name="The Broad Institute Genomics Platform"/>
            <consortium name="The Broad Institute Genome Sequencing Center for Infectious Disease"/>
            <person name="Wu L."/>
            <person name="Ma J."/>
        </authorList>
    </citation>
    <scope>NUCLEOTIDE SEQUENCE [LARGE SCALE GENOMIC DNA]</scope>
    <source>
        <strain evidence="5">JCM 12165</strain>
    </source>
</reference>
<proteinExistence type="predicted"/>
<dbReference type="NCBIfam" id="TIGR02532">
    <property type="entry name" value="IV_pilin_GFxxxE"/>
    <property type="match status" value="1"/>
</dbReference>
<dbReference type="RefSeq" id="WP_377910688.1">
    <property type="nucleotide sequence ID" value="NZ_JBHSGK010000021.1"/>
</dbReference>
<dbReference type="InterPro" id="IPR045584">
    <property type="entry name" value="Pilin-like"/>
</dbReference>
<organism evidence="4 5">
    <name type="scientific">Bacillus daqingensis</name>
    <dbReference type="NCBI Taxonomy" id="872396"/>
    <lineage>
        <taxon>Bacteria</taxon>
        <taxon>Bacillati</taxon>
        <taxon>Bacillota</taxon>
        <taxon>Bacilli</taxon>
        <taxon>Bacillales</taxon>
        <taxon>Bacillaceae</taxon>
        <taxon>Bacillus</taxon>
    </lineage>
</organism>
<evidence type="ECO:0000256" key="2">
    <source>
        <dbReference type="ARBA" id="ARBA00023287"/>
    </source>
</evidence>
<keyword evidence="2" id="KW-0178">Competence</keyword>
<feature type="transmembrane region" description="Helical" evidence="3">
    <location>
        <begin position="12"/>
        <end position="33"/>
    </location>
</feature>
<dbReference type="Proteomes" id="UP001595896">
    <property type="component" value="Unassembled WGS sequence"/>
</dbReference>
<dbReference type="EMBL" id="JBHSGK010000021">
    <property type="protein sequence ID" value="MFC4738100.1"/>
    <property type="molecule type" value="Genomic_DNA"/>
</dbReference>
<name>A0ABV9NZK0_9BACI</name>
<evidence type="ECO:0000256" key="1">
    <source>
        <dbReference type="ARBA" id="ARBA00004241"/>
    </source>
</evidence>
<comment type="caution">
    <text evidence="4">The sequence shown here is derived from an EMBL/GenBank/DDBJ whole genome shotgun (WGS) entry which is preliminary data.</text>
</comment>
<keyword evidence="3" id="KW-0472">Membrane</keyword>
<dbReference type="PIRSF" id="PIRSF021292">
    <property type="entry name" value="Competence_ComGD"/>
    <property type="match status" value="1"/>
</dbReference>
<accession>A0ABV9NZK0</accession>